<dbReference type="EMBL" id="JAHLQL010000004">
    <property type="protein sequence ID" value="MBU5592677.1"/>
    <property type="molecule type" value="Genomic_DNA"/>
</dbReference>
<comment type="similarity">
    <text evidence="1">Belongs to the bacterial solute-binding protein 5 family.</text>
</comment>
<feature type="chain" id="PRO_5047173166" evidence="4">
    <location>
        <begin position="24"/>
        <end position="560"/>
    </location>
</feature>
<dbReference type="Pfam" id="PF00496">
    <property type="entry name" value="SBP_bac_5"/>
    <property type="match status" value="1"/>
</dbReference>
<dbReference type="PIRSF" id="PIRSF002741">
    <property type="entry name" value="MppA"/>
    <property type="match status" value="1"/>
</dbReference>
<organism evidence="6 7">
    <name type="scientific">Clostridium simiarum</name>
    <dbReference type="NCBI Taxonomy" id="2841506"/>
    <lineage>
        <taxon>Bacteria</taxon>
        <taxon>Bacillati</taxon>
        <taxon>Bacillota</taxon>
        <taxon>Clostridia</taxon>
        <taxon>Eubacteriales</taxon>
        <taxon>Clostridiaceae</taxon>
        <taxon>Clostridium</taxon>
    </lineage>
</organism>
<evidence type="ECO:0000313" key="7">
    <source>
        <dbReference type="Proteomes" id="UP000736583"/>
    </source>
</evidence>
<protein>
    <submittedName>
        <fullName evidence="6">Peptide-binding protein</fullName>
    </submittedName>
</protein>
<sequence>MKKKIVSVITASVLSLTMLVGCAAKGNSDESSSGAQKQSTAKDKIVYALDTAPTGVFNPLISSTRYDANVNSVVYASLMQVDDKGGLKNYLAEEYSISEDQKIITFKLKSKAKWHDGKPVTAEDMAFTLQSMANGKYTGKNYDDVEKIKGAKAYHEGKSDSIEGIKVKDDTTITIEFEETYAPALTNLSTLGIIPKHIWSQIPIENWEKETKALNAPIGCGPYKVTKFESGQYVEFEAAEDFFEGKPKTSKLIFKVVNPDTIQAELKSGNIDIAGVKDMRKSDIKALNTEGLKSVEFSDFMFQYMGINLRLPIFQDVRVRQAFMYAINRSLMVDKLLEGRGEVVNAPMLPTLWGYPKASDINDYAFNIDTAKNLLKEAGWEDRNNDGVVENETGEKMHLTLKCPVGSKTREQSAVIIQESLKQIGVEIEILTMEFSTLMEEVVSNHEFDLYMMGNTLSLDPDPKPFWHSSAATDKKGVQGYNIVSYKNDKVDQLIEKGLSTLNQEERQGYYEEIGKILNKDVAQVYLFLQTNEMMYNGKLKGYEPSTFNNFNNVHNWVIE</sequence>
<dbReference type="PROSITE" id="PS51257">
    <property type="entry name" value="PROKAR_LIPOPROTEIN"/>
    <property type="match status" value="1"/>
</dbReference>
<keyword evidence="3 4" id="KW-0732">Signal</keyword>
<evidence type="ECO:0000259" key="5">
    <source>
        <dbReference type="Pfam" id="PF00496"/>
    </source>
</evidence>
<evidence type="ECO:0000313" key="6">
    <source>
        <dbReference type="EMBL" id="MBU5592677.1"/>
    </source>
</evidence>
<feature type="domain" description="Solute-binding protein family 5" evidence="5">
    <location>
        <begin position="88"/>
        <end position="472"/>
    </location>
</feature>
<evidence type="ECO:0000256" key="1">
    <source>
        <dbReference type="ARBA" id="ARBA00005695"/>
    </source>
</evidence>
<gene>
    <name evidence="6" type="ORF">KQI89_13020</name>
</gene>
<dbReference type="RefSeq" id="WP_216457427.1">
    <property type="nucleotide sequence ID" value="NZ_JAHLQL010000004.1"/>
</dbReference>
<dbReference type="Proteomes" id="UP000736583">
    <property type="component" value="Unassembled WGS sequence"/>
</dbReference>
<feature type="signal peptide" evidence="4">
    <location>
        <begin position="1"/>
        <end position="23"/>
    </location>
</feature>
<proteinExistence type="inferred from homology"/>
<reference evidence="6 7" key="1">
    <citation type="submission" date="2021-06" db="EMBL/GenBank/DDBJ databases">
        <authorList>
            <person name="Sun Q."/>
            <person name="Li D."/>
        </authorList>
    </citation>
    <scope>NUCLEOTIDE SEQUENCE [LARGE SCALE GENOMIC DNA]</scope>
    <source>
        <strain evidence="6 7">MSJ-4</strain>
    </source>
</reference>
<keyword evidence="2" id="KW-0813">Transport</keyword>
<dbReference type="PANTHER" id="PTHR30290">
    <property type="entry name" value="PERIPLASMIC BINDING COMPONENT OF ABC TRANSPORTER"/>
    <property type="match status" value="1"/>
</dbReference>
<evidence type="ECO:0000256" key="2">
    <source>
        <dbReference type="ARBA" id="ARBA00022448"/>
    </source>
</evidence>
<dbReference type="PANTHER" id="PTHR30290:SF9">
    <property type="entry name" value="OLIGOPEPTIDE-BINDING PROTEIN APPA"/>
    <property type="match status" value="1"/>
</dbReference>
<dbReference type="CDD" id="cd08514">
    <property type="entry name" value="PBP2_AppA_like"/>
    <property type="match status" value="1"/>
</dbReference>
<name>A0ABS6F2D5_9CLOT</name>
<evidence type="ECO:0000256" key="3">
    <source>
        <dbReference type="ARBA" id="ARBA00022729"/>
    </source>
</evidence>
<comment type="caution">
    <text evidence="6">The sequence shown here is derived from an EMBL/GenBank/DDBJ whole genome shotgun (WGS) entry which is preliminary data.</text>
</comment>
<evidence type="ECO:0000256" key="4">
    <source>
        <dbReference type="SAM" id="SignalP"/>
    </source>
</evidence>
<accession>A0ABS6F2D5</accession>
<dbReference type="InterPro" id="IPR039424">
    <property type="entry name" value="SBP_5"/>
</dbReference>
<keyword evidence="7" id="KW-1185">Reference proteome</keyword>
<dbReference type="InterPro" id="IPR030678">
    <property type="entry name" value="Peptide/Ni-bd"/>
</dbReference>
<dbReference type="InterPro" id="IPR000914">
    <property type="entry name" value="SBP_5_dom"/>
</dbReference>